<dbReference type="AlphaFoldDB" id="R4XNQ8"/>
<keyword evidence="5" id="KW-1185">Reference proteome</keyword>
<dbReference type="InterPro" id="IPR024253">
    <property type="entry name" value="Phosducin_thioredoxin-like_dom"/>
</dbReference>
<dbReference type="Gene3D" id="3.40.30.10">
    <property type="entry name" value="Glutaredoxin"/>
    <property type="match status" value="1"/>
</dbReference>
<dbReference type="SUPFAM" id="SSF52833">
    <property type="entry name" value="Thioredoxin-like"/>
    <property type="match status" value="1"/>
</dbReference>
<dbReference type="OrthoDB" id="45518at2759"/>
<dbReference type="PANTHER" id="PTHR45809:SF3">
    <property type="entry name" value="VIRAL IAP-ASSOCIATED FACTOR HOMOLOG"/>
    <property type="match status" value="1"/>
</dbReference>
<feature type="region of interest" description="Disordered" evidence="2">
    <location>
        <begin position="221"/>
        <end position="244"/>
    </location>
</feature>
<comment type="caution">
    <text evidence="4">The sequence shown here is derived from an EMBL/GenBank/DDBJ whole genome shotgun (WGS) entry which is preliminary data.</text>
</comment>
<dbReference type="InterPro" id="IPR051498">
    <property type="entry name" value="Phosducin-like_chap/apop_reg"/>
</dbReference>
<evidence type="ECO:0000256" key="1">
    <source>
        <dbReference type="ARBA" id="ARBA00009686"/>
    </source>
</evidence>
<dbReference type="eggNOG" id="KOG3170">
    <property type="taxonomic scope" value="Eukaryota"/>
</dbReference>
<evidence type="ECO:0000259" key="3">
    <source>
        <dbReference type="Pfam" id="PF02114"/>
    </source>
</evidence>
<dbReference type="Proteomes" id="UP000013776">
    <property type="component" value="Unassembled WGS sequence"/>
</dbReference>
<accession>R4XNQ8</accession>
<feature type="domain" description="Phosducin" evidence="3">
    <location>
        <begin position="72"/>
        <end position="195"/>
    </location>
</feature>
<evidence type="ECO:0000313" key="5">
    <source>
        <dbReference type="Proteomes" id="UP000013776"/>
    </source>
</evidence>
<name>R4XNQ8_TAPDE</name>
<reference evidence="4 5" key="1">
    <citation type="journal article" date="2013" name="MBio">
        <title>Genome sequencing of the plant pathogen Taphrina deformans, the causal agent of peach leaf curl.</title>
        <authorList>
            <person name="Cisse O.H."/>
            <person name="Almeida J.M.G.C.F."/>
            <person name="Fonseca A."/>
            <person name="Kumar A.A."/>
            <person name="Salojaervi J."/>
            <person name="Overmyer K."/>
            <person name="Hauser P.M."/>
            <person name="Pagni M."/>
        </authorList>
    </citation>
    <scope>NUCLEOTIDE SEQUENCE [LARGE SCALE GENOMIC DNA]</scope>
    <source>
        <strain evidence="5">PYCC 5710 / ATCC 11124 / CBS 356.35 / IMI 108563 / JCM 9778 / NBRC 8474</strain>
    </source>
</reference>
<dbReference type="PANTHER" id="PTHR45809">
    <property type="entry name" value="VIRAL IAP-ASSOCIATED FACTOR HOMOLOG"/>
    <property type="match status" value="1"/>
</dbReference>
<dbReference type="STRING" id="1097556.R4XNQ8"/>
<dbReference type="EMBL" id="CAHR02000333">
    <property type="protein sequence ID" value="CCG84881.1"/>
    <property type="molecule type" value="Genomic_DNA"/>
</dbReference>
<dbReference type="InterPro" id="IPR036249">
    <property type="entry name" value="Thioredoxin-like_sf"/>
</dbReference>
<dbReference type="Pfam" id="PF02114">
    <property type="entry name" value="Phosducin"/>
    <property type="match status" value="1"/>
</dbReference>
<dbReference type="GO" id="GO:0005737">
    <property type="term" value="C:cytoplasm"/>
    <property type="evidence" value="ECO:0007669"/>
    <property type="project" value="TreeGrafter"/>
</dbReference>
<dbReference type="GO" id="GO:0006457">
    <property type="term" value="P:protein folding"/>
    <property type="evidence" value="ECO:0007669"/>
    <property type="project" value="TreeGrafter"/>
</dbReference>
<evidence type="ECO:0000256" key="2">
    <source>
        <dbReference type="SAM" id="MobiDB-lite"/>
    </source>
</evidence>
<evidence type="ECO:0000313" key="4">
    <source>
        <dbReference type="EMBL" id="CCG84881.1"/>
    </source>
</evidence>
<protein>
    <recommendedName>
        <fullName evidence="3">Phosducin domain-containing protein</fullName>
    </recommendedName>
</protein>
<dbReference type="VEuPathDB" id="FungiDB:TAPDE_005430"/>
<gene>
    <name evidence="4" type="ORF">TAPDE_005430</name>
</gene>
<proteinExistence type="inferred from homology"/>
<comment type="similarity">
    <text evidence="1">Belongs to the phosducin family.</text>
</comment>
<sequence length="244" mass="27906">MDPAMMAGMAGMGGGMNVEVDPTEDTEWNDILRAHKIIPDKPKDPDENREELIAEARQLQHDSRLDDLELDELDELEDEEDEAVVQEYRARRMKEMQQTVNRSVFGSLLPIAKAEYTREVTEASDKHWVFVFLYKDYLSASKHLRPIMSEFATRYGSVKVCAIVADQAIEGYPDQAVPTILVYHQNNMKEQFVGLKMSTSLGDIEKIAIGLGALGEDDVRRSRKRAGVQRQEREREEEIDDWSD</sequence>
<organism evidence="4 5">
    <name type="scientific">Taphrina deformans (strain PYCC 5710 / ATCC 11124 / CBS 356.35 / IMI 108563 / JCM 9778 / NBRC 8474)</name>
    <name type="common">Peach leaf curl fungus</name>
    <name type="synonym">Lalaria deformans</name>
    <dbReference type="NCBI Taxonomy" id="1097556"/>
    <lineage>
        <taxon>Eukaryota</taxon>
        <taxon>Fungi</taxon>
        <taxon>Dikarya</taxon>
        <taxon>Ascomycota</taxon>
        <taxon>Taphrinomycotina</taxon>
        <taxon>Taphrinomycetes</taxon>
        <taxon>Taphrinales</taxon>
        <taxon>Taphrinaceae</taxon>
        <taxon>Taphrina</taxon>
    </lineage>
</organism>